<sequence length="535" mass="62345">MEPISLAIGIVPLSMQLFKAISTIKELVNDYRSATKELEILCRRLDNLEVVCKLLDIALSEASGSSFIMEQSVLFDNLQCAVKQCYVEVFNVYREIGKISKKLNKNRNPLKRTGFIFLNYRRQLASCVASLGSSLEFLTISLSAFSCVGERVREAFDSDDLQATQDLFRQGLLTPATVVTYTEYNPDDEASLLGLAMSLQSRKILNFLKYKVDLTLCSFPFWIPETDEAFACILEYIHIRKTLITPEEFGILLRTYKARRIAACVEACRQYFPHDSYRFDGVILGELSHGFSKLSADQMSNAQLEEWAPLFTDIVMRSRGLLTGFKYRKFTRTVWFILWYSSDPDDAWYRICRWVDMLELAQVDVANYLKAAIEYCSDNWANTEAWGFYGLQDSAVHRPLRLRYHKGRMLPYWIEYADNLCPIRELLTEFPALRFMDKEAHRSFWDERTRVYKEWHSGRNLEASHFSMIYWPVIPPLNRYSLIDSDREDRVGLADWADRACELQECRFERKVYRRHRKLNGKGSGWQRIPGAWVE</sequence>
<evidence type="ECO:0008006" key="4">
    <source>
        <dbReference type="Google" id="ProtNLM"/>
    </source>
</evidence>
<protein>
    <recommendedName>
        <fullName evidence="4">Fungal N-terminal domain-containing protein</fullName>
    </recommendedName>
</protein>
<evidence type="ECO:0000313" key="3">
    <source>
        <dbReference type="Proteomes" id="UP000573603"/>
    </source>
</evidence>
<keyword evidence="1" id="KW-0175">Coiled coil</keyword>
<gene>
    <name evidence="2" type="ORF">FANTH_3709</name>
</gene>
<proteinExistence type="predicted"/>
<keyword evidence="3" id="KW-1185">Reference proteome</keyword>
<dbReference type="EMBL" id="JABEVY010000073">
    <property type="protein sequence ID" value="KAF5251165.1"/>
    <property type="molecule type" value="Genomic_DNA"/>
</dbReference>
<organism evidence="2 3">
    <name type="scientific">Fusarium anthophilum</name>
    <dbReference type="NCBI Taxonomy" id="48485"/>
    <lineage>
        <taxon>Eukaryota</taxon>
        <taxon>Fungi</taxon>
        <taxon>Dikarya</taxon>
        <taxon>Ascomycota</taxon>
        <taxon>Pezizomycotina</taxon>
        <taxon>Sordariomycetes</taxon>
        <taxon>Hypocreomycetidae</taxon>
        <taxon>Hypocreales</taxon>
        <taxon>Nectriaceae</taxon>
        <taxon>Fusarium</taxon>
        <taxon>Fusarium fujikuroi species complex</taxon>
    </lineage>
</organism>
<evidence type="ECO:0000256" key="1">
    <source>
        <dbReference type="SAM" id="Coils"/>
    </source>
</evidence>
<name>A0A8H5E8M1_9HYPO</name>
<feature type="coiled-coil region" evidence="1">
    <location>
        <begin position="24"/>
        <end position="51"/>
    </location>
</feature>
<reference evidence="2 3" key="1">
    <citation type="journal article" date="2020" name="BMC Genomics">
        <title>Correction to: Identification and distribution of gene clusters required for synthesis of sphingolipid metabolism inhibitors in diverse species of the filamentous fungus Fusarium.</title>
        <authorList>
            <person name="Kim H.S."/>
            <person name="Lohmar J.M."/>
            <person name="Busman M."/>
            <person name="Brown D.W."/>
            <person name="Naumann T.A."/>
            <person name="Divon H.H."/>
            <person name="Lysoe E."/>
            <person name="Uhlig S."/>
            <person name="Proctor R.H."/>
        </authorList>
    </citation>
    <scope>NUCLEOTIDE SEQUENCE [LARGE SCALE GENOMIC DNA]</scope>
    <source>
        <strain evidence="2 3">NRRL 25214</strain>
    </source>
</reference>
<evidence type="ECO:0000313" key="2">
    <source>
        <dbReference type="EMBL" id="KAF5251165.1"/>
    </source>
</evidence>
<dbReference type="AlphaFoldDB" id="A0A8H5E8M1"/>
<dbReference type="Proteomes" id="UP000573603">
    <property type="component" value="Unassembled WGS sequence"/>
</dbReference>
<accession>A0A8H5E8M1</accession>
<comment type="caution">
    <text evidence="2">The sequence shown here is derived from an EMBL/GenBank/DDBJ whole genome shotgun (WGS) entry which is preliminary data.</text>
</comment>